<keyword evidence="2" id="KW-1185">Reference proteome</keyword>
<dbReference type="HOGENOM" id="CLU_095671_0_0_9"/>
<evidence type="ECO:0000313" key="1">
    <source>
        <dbReference type="EMBL" id="AGK97414.1"/>
    </source>
</evidence>
<gene>
    <name evidence="1" type="ORF">Clopa_2554</name>
</gene>
<sequence length="240" mass="26692">MIPEIIYNGIGSYSEFGAILNYFHPQPPTPKAIEDSVPGMNSTYDFSNLLSGGEPTFDDRKIQCSLEFVGRTKKELYSLYGRLLTWLMLGTRHPLIYSEDSELHYNAKVSSQTIPTFEVFCALGGTLVIEFLASPYRVGNTLYGNLLWDDIDFDLPDYIQDTQFDVVGSKTVTIYIPGSNHSIVPKVVTDSSMTCALNSYTATFNPSTSIDWGFKLKPGANTIIITGTGSIDFQFQKEVL</sequence>
<dbReference type="STRING" id="86416.Clopa_2554"/>
<dbReference type="Gene3D" id="2.40.30.200">
    <property type="match status" value="1"/>
</dbReference>
<dbReference type="KEGG" id="cpas:Clopa_2554"/>
<dbReference type="PATRIC" id="fig|86416.3.peg.2539"/>
<dbReference type="OrthoDB" id="1907105at2"/>
<accession>R4KA39</accession>
<name>R4KA39_CLOPA</name>
<organism evidence="1 2">
    <name type="scientific">Clostridium pasteurianum BC1</name>
    <dbReference type="NCBI Taxonomy" id="86416"/>
    <lineage>
        <taxon>Bacteria</taxon>
        <taxon>Bacillati</taxon>
        <taxon>Bacillota</taxon>
        <taxon>Clostridia</taxon>
        <taxon>Eubacteriales</taxon>
        <taxon>Clostridiaceae</taxon>
        <taxon>Clostridium</taxon>
    </lineage>
</organism>
<proteinExistence type="predicted"/>
<reference evidence="1 2" key="1">
    <citation type="submission" date="2012-01" db="EMBL/GenBank/DDBJ databases">
        <title>Complete sequence of chromosome of Clostridium pasteurianum BC1.</title>
        <authorList>
            <consortium name="US DOE Joint Genome Institute"/>
            <person name="Lucas S."/>
            <person name="Han J."/>
            <person name="Lapidus A."/>
            <person name="Cheng J.-F."/>
            <person name="Goodwin L."/>
            <person name="Pitluck S."/>
            <person name="Peters L."/>
            <person name="Mikhailova N."/>
            <person name="Teshima H."/>
            <person name="Detter J.C."/>
            <person name="Han C."/>
            <person name="Tapia R."/>
            <person name="Land M."/>
            <person name="Hauser L."/>
            <person name="Kyrpides N."/>
            <person name="Ivanova N."/>
            <person name="Pagani I."/>
            <person name="Dunn J."/>
            <person name="Taghavi S."/>
            <person name="Francis A."/>
            <person name="van der Lelie D."/>
            <person name="Woyke T."/>
        </authorList>
    </citation>
    <scope>NUCLEOTIDE SEQUENCE [LARGE SCALE GENOMIC DNA]</scope>
    <source>
        <strain evidence="1 2">BC1</strain>
    </source>
</reference>
<dbReference type="RefSeq" id="WP_015615714.1">
    <property type="nucleotide sequence ID" value="NC_021182.1"/>
</dbReference>
<evidence type="ECO:0000313" key="2">
    <source>
        <dbReference type="Proteomes" id="UP000013523"/>
    </source>
</evidence>
<dbReference type="Proteomes" id="UP000013523">
    <property type="component" value="Chromosome"/>
</dbReference>
<dbReference type="AlphaFoldDB" id="R4KA39"/>
<dbReference type="EMBL" id="CP003261">
    <property type="protein sequence ID" value="AGK97414.1"/>
    <property type="molecule type" value="Genomic_DNA"/>
</dbReference>
<dbReference type="eggNOG" id="COG4722">
    <property type="taxonomic scope" value="Bacteria"/>
</dbReference>
<protein>
    <submittedName>
        <fullName evidence="1">Phage-related protein</fullName>
    </submittedName>
</protein>